<dbReference type="Pfam" id="PF05402">
    <property type="entry name" value="PqqD"/>
    <property type="match status" value="1"/>
</dbReference>
<feature type="transmembrane region" description="Helical" evidence="2">
    <location>
        <begin position="154"/>
        <end position="179"/>
    </location>
</feature>
<keyword evidence="2" id="KW-0812">Transmembrane</keyword>
<organism evidence="3 4">
    <name type="scientific">Belnapia mucosa</name>
    <dbReference type="NCBI Taxonomy" id="2804532"/>
    <lineage>
        <taxon>Bacteria</taxon>
        <taxon>Pseudomonadati</taxon>
        <taxon>Pseudomonadota</taxon>
        <taxon>Alphaproteobacteria</taxon>
        <taxon>Acetobacterales</taxon>
        <taxon>Roseomonadaceae</taxon>
        <taxon>Belnapia</taxon>
    </lineage>
</organism>
<feature type="coiled-coil region" evidence="1">
    <location>
        <begin position="525"/>
        <end position="552"/>
    </location>
</feature>
<feature type="transmembrane region" description="Helical" evidence="2">
    <location>
        <begin position="426"/>
        <end position="445"/>
    </location>
</feature>
<name>A0ABS1VA29_9PROT</name>
<sequence>MSATAAATPQAMPEALRRPVLKPGIAVFRHRYRGQPWYVLHDRAAHRLYRVSASGAEVVGAMDGERPMGEIVQSLAARPDVPPPDSRRIGQFLMQLHSLGLLRDPAPDAAALTRRRRQEARRSLMASLRNPLSFKLGLFDPTPLLDRLAPRLGWIFGPFGLALWLAVVAMGAVIGLMHWGPLAADFSDQLFSAQNLLLVGLVYPVVKAIHELGHGLALRHCGVECRQVGLLFAAFFPVPFVDATAAATLERKTDRMLIGAAGILAELFIGSIALALWAAAEPGLLRSICYNVILVSGFSTLLFNGNPLQRFDGYYVLADAVEIPGLGTRAGLWLGWAFRRFILGDASQAEPAGTPGERLWFALYGPASFVYRFGLMLAIAFMVAEQYAEIGIGLGIWATIGYCWPLVGTALRGVQRAPAEGRSRAAFGLGALVLGVLALLFVVPAPHRSLAEGVVAMPEEAAARAGIGGTVAALLVAPGAAVAPGTPLARLEEPAVEARLARAAGRVAELAALQQMQYPQDRVKAANTAEQLRQAERELAEAERDRRNLLLVSPAAGELVLPNPTDLPGRFLQRGDQLGIVYDGVRAVVRVLVPMDQIGLVRDGLRAVSIRPAFAIETPLPARLARISPSATELLPNAALGLDGGGTHAVTPDRNGAQRLAEPAYLVELAPETPLARRFLEGRVHVRFAFDPEPLGFQLWRRIRLAFLRHLHA</sequence>
<feature type="transmembrane region" description="Helical" evidence="2">
    <location>
        <begin position="255"/>
        <end position="277"/>
    </location>
</feature>
<evidence type="ECO:0000256" key="1">
    <source>
        <dbReference type="SAM" id="Coils"/>
    </source>
</evidence>
<keyword evidence="1" id="KW-0175">Coiled coil</keyword>
<dbReference type="Gene3D" id="1.10.10.1150">
    <property type="entry name" value="Coenzyme PQQ synthesis protein D (PqqD)"/>
    <property type="match status" value="1"/>
</dbReference>
<feature type="transmembrane region" description="Helical" evidence="2">
    <location>
        <begin position="284"/>
        <end position="303"/>
    </location>
</feature>
<gene>
    <name evidence="3" type="ORF">JMJ55_24585</name>
</gene>
<feature type="transmembrane region" description="Helical" evidence="2">
    <location>
        <begin position="390"/>
        <end position="414"/>
    </location>
</feature>
<accession>A0ABS1VA29</accession>
<dbReference type="Proteomes" id="UP000606490">
    <property type="component" value="Unassembled WGS sequence"/>
</dbReference>
<dbReference type="RefSeq" id="WP_202828256.1">
    <property type="nucleotide sequence ID" value="NZ_JAEUXJ010000015.1"/>
</dbReference>
<dbReference type="EMBL" id="JAEUXJ010000015">
    <property type="protein sequence ID" value="MBL6458519.1"/>
    <property type="molecule type" value="Genomic_DNA"/>
</dbReference>
<comment type="caution">
    <text evidence="3">The sequence shown here is derived from an EMBL/GenBank/DDBJ whole genome shotgun (WGS) entry which is preliminary data.</text>
</comment>
<keyword evidence="2" id="KW-0472">Membrane</keyword>
<feature type="transmembrane region" description="Helical" evidence="2">
    <location>
        <begin position="359"/>
        <end position="384"/>
    </location>
</feature>
<feature type="transmembrane region" description="Helical" evidence="2">
    <location>
        <begin position="230"/>
        <end position="249"/>
    </location>
</feature>
<dbReference type="PANTHER" id="PTHR13325">
    <property type="entry name" value="PROTEASE M50 MEMBRANE-BOUND TRANSCRIPTION FACTOR SITE 2 PROTEASE"/>
    <property type="match status" value="1"/>
</dbReference>
<reference evidence="3 4" key="1">
    <citation type="submission" date="2021-01" db="EMBL/GenBank/DDBJ databases">
        <title>Belnapia mucosa sp. nov. and Belnapia arida sp. nov., isolated from the Tabernas Desert (Almeria, Spain).</title>
        <authorList>
            <person name="Molina-Menor E."/>
            <person name="Vidal-Verdu A."/>
            <person name="Calonge A."/>
            <person name="Satari L."/>
            <person name="Pereto Magraner J."/>
            <person name="Porcar Miralles M."/>
        </authorList>
    </citation>
    <scope>NUCLEOTIDE SEQUENCE [LARGE SCALE GENOMIC DNA]</scope>
    <source>
        <strain evidence="3 4">T6</strain>
    </source>
</reference>
<dbReference type="Gene3D" id="2.40.50.100">
    <property type="match status" value="1"/>
</dbReference>
<proteinExistence type="predicted"/>
<keyword evidence="2" id="KW-1133">Transmembrane helix</keyword>
<dbReference type="PANTHER" id="PTHR13325:SF3">
    <property type="entry name" value="MEMBRANE-BOUND TRANSCRIPTION FACTOR SITE-2 PROTEASE"/>
    <property type="match status" value="1"/>
</dbReference>
<dbReference type="InterPro" id="IPR008792">
    <property type="entry name" value="PQQD"/>
</dbReference>
<evidence type="ECO:0000256" key="2">
    <source>
        <dbReference type="SAM" id="Phobius"/>
    </source>
</evidence>
<evidence type="ECO:0000313" key="4">
    <source>
        <dbReference type="Proteomes" id="UP000606490"/>
    </source>
</evidence>
<evidence type="ECO:0000313" key="3">
    <source>
        <dbReference type="EMBL" id="MBL6458519.1"/>
    </source>
</evidence>
<protein>
    <submittedName>
        <fullName evidence="3">PqqD family peptide modification chaperone</fullName>
    </submittedName>
</protein>
<dbReference type="InterPro" id="IPR001193">
    <property type="entry name" value="MBTPS2"/>
</dbReference>
<dbReference type="SUPFAM" id="SSF111369">
    <property type="entry name" value="HlyD-like secretion proteins"/>
    <property type="match status" value="1"/>
</dbReference>
<dbReference type="InterPro" id="IPR041881">
    <property type="entry name" value="PqqD_sf"/>
</dbReference>
<keyword evidence="4" id="KW-1185">Reference proteome</keyword>
<feature type="transmembrane region" description="Helical" evidence="2">
    <location>
        <begin position="191"/>
        <end position="209"/>
    </location>
</feature>